<dbReference type="STRING" id="177413.SAMN05660859_3759"/>
<keyword evidence="2 7" id="KW-0813">Transport</keyword>
<evidence type="ECO:0000256" key="3">
    <source>
        <dbReference type="ARBA" id="ARBA00022475"/>
    </source>
</evidence>
<reference evidence="10" key="1">
    <citation type="submission" date="2016-10" db="EMBL/GenBank/DDBJ databases">
        <authorList>
            <person name="Varghese N."/>
            <person name="Submissions S."/>
        </authorList>
    </citation>
    <scope>NUCLEOTIDE SEQUENCE [LARGE SCALE GENOMIC DNA]</scope>
    <source>
        <strain evidence="10">CGMCC 1.1761</strain>
    </source>
</reference>
<dbReference type="GO" id="GO:0055085">
    <property type="term" value="P:transmembrane transport"/>
    <property type="evidence" value="ECO:0007669"/>
    <property type="project" value="InterPro"/>
</dbReference>
<evidence type="ECO:0000256" key="7">
    <source>
        <dbReference type="RuleBase" id="RU363032"/>
    </source>
</evidence>
<evidence type="ECO:0000256" key="6">
    <source>
        <dbReference type="ARBA" id="ARBA00023136"/>
    </source>
</evidence>
<feature type="domain" description="ABC transmembrane type-1" evidence="8">
    <location>
        <begin position="56"/>
        <end position="238"/>
    </location>
</feature>
<protein>
    <submittedName>
        <fullName evidence="9">NitT/TauT family transport system permease protein</fullName>
    </submittedName>
</protein>
<keyword evidence="6 7" id="KW-0472">Membrane</keyword>
<evidence type="ECO:0000313" key="9">
    <source>
        <dbReference type="EMBL" id="SCW91913.1"/>
    </source>
</evidence>
<evidence type="ECO:0000256" key="5">
    <source>
        <dbReference type="ARBA" id="ARBA00022989"/>
    </source>
</evidence>
<evidence type="ECO:0000256" key="1">
    <source>
        <dbReference type="ARBA" id="ARBA00004651"/>
    </source>
</evidence>
<keyword evidence="4 7" id="KW-0812">Transmembrane</keyword>
<comment type="subcellular location">
    <subcellularLocation>
        <location evidence="1 7">Cell membrane</location>
        <topology evidence="1 7">Multi-pass membrane protein</topology>
    </subcellularLocation>
</comment>
<proteinExistence type="inferred from homology"/>
<dbReference type="PANTHER" id="PTHR30151:SF38">
    <property type="entry name" value="ALIPHATIC SULFONATES TRANSPORT PERMEASE PROTEIN SSUC-RELATED"/>
    <property type="match status" value="1"/>
</dbReference>
<comment type="similarity">
    <text evidence="7">Belongs to the binding-protein-dependent transport system permease family.</text>
</comment>
<dbReference type="EMBL" id="FMTP01000007">
    <property type="protein sequence ID" value="SCW91913.1"/>
    <property type="molecule type" value="Genomic_DNA"/>
</dbReference>
<name>A0A1G4UE29_9HYPH</name>
<evidence type="ECO:0000313" key="10">
    <source>
        <dbReference type="Proteomes" id="UP000198889"/>
    </source>
</evidence>
<dbReference type="SUPFAM" id="SSF161098">
    <property type="entry name" value="MetI-like"/>
    <property type="match status" value="1"/>
</dbReference>
<dbReference type="InterPro" id="IPR035906">
    <property type="entry name" value="MetI-like_sf"/>
</dbReference>
<evidence type="ECO:0000256" key="2">
    <source>
        <dbReference type="ARBA" id="ARBA00022448"/>
    </source>
</evidence>
<dbReference type="AlphaFoldDB" id="A0A1G4UE29"/>
<feature type="transmembrane region" description="Helical" evidence="7">
    <location>
        <begin position="218"/>
        <end position="240"/>
    </location>
</feature>
<feature type="transmembrane region" description="Helical" evidence="7">
    <location>
        <begin position="56"/>
        <end position="82"/>
    </location>
</feature>
<organism evidence="9 10">
    <name type="scientific">Ancylobacter rudongensis</name>
    <dbReference type="NCBI Taxonomy" id="177413"/>
    <lineage>
        <taxon>Bacteria</taxon>
        <taxon>Pseudomonadati</taxon>
        <taxon>Pseudomonadota</taxon>
        <taxon>Alphaproteobacteria</taxon>
        <taxon>Hyphomicrobiales</taxon>
        <taxon>Xanthobacteraceae</taxon>
        <taxon>Ancylobacter</taxon>
    </lineage>
</organism>
<dbReference type="PANTHER" id="PTHR30151">
    <property type="entry name" value="ALKANE SULFONATE ABC TRANSPORTER-RELATED, MEMBRANE SUBUNIT"/>
    <property type="match status" value="1"/>
</dbReference>
<dbReference type="GO" id="GO:0005886">
    <property type="term" value="C:plasma membrane"/>
    <property type="evidence" value="ECO:0007669"/>
    <property type="project" value="UniProtKB-SubCell"/>
</dbReference>
<evidence type="ECO:0000259" key="8">
    <source>
        <dbReference type="PROSITE" id="PS50928"/>
    </source>
</evidence>
<dbReference type="CDD" id="cd06261">
    <property type="entry name" value="TM_PBP2"/>
    <property type="match status" value="1"/>
</dbReference>
<dbReference type="InterPro" id="IPR000515">
    <property type="entry name" value="MetI-like"/>
</dbReference>
<accession>A0A1G4UE29</accession>
<dbReference type="Gene3D" id="1.10.3720.10">
    <property type="entry name" value="MetI-like"/>
    <property type="match status" value="1"/>
</dbReference>
<dbReference type="RefSeq" id="WP_091442779.1">
    <property type="nucleotide sequence ID" value="NZ_FMTP01000007.1"/>
</dbReference>
<keyword evidence="10" id="KW-1185">Reference proteome</keyword>
<dbReference type="Pfam" id="PF00528">
    <property type="entry name" value="BPD_transp_1"/>
    <property type="match status" value="1"/>
</dbReference>
<evidence type="ECO:0000256" key="4">
    <source>
        <dbReference type="ARBA" id="ARBA00022692"/>
    </source>
</evidence>
<gene>
    <name evidence="9" type="ORF">SAMN05660859_3759</name>
</gene>
<dbReference type="Proteomes" id="UP000198889">
    <property type="component" value="Unassembled WGS sequence"/>
</dbReference>
<sequence length="249" mass="27138">MSTPKRLLLTATSLLALLLFWQIAALWADSRLLPGPPEVFEAMVRATRTGVLPESIAITLARVAASFLIAMTLGSAIGILLGRSVALNELFGPWVVVLLNLPALVVIILCYVWFGLTEVAAITAVAINKIPNVAVTMREGAAALSRDLDEMAQVYRLPRLRALCHVTLPQLVPFFAASARSGLALTWKIVLVVELLGRSNGVGFELQTAFQLFDVAGILAYALAFTAVVQLIEIGLLQPWERRANRWRR</sequence>
<keyword evidence="5 7" id="KW-1133">Transmembrane helix</keyword>
<keyword evidence="3" id="KW-1003">Cell membrane</keyword>
<dbReference type="PROSITE" id="PS50928">
    <property type="entry name" value="ABC_TM1"/>
    <property type="match status" value="1"/>
</dbReference>
<feature type="transmembrane region" description="Helical" evidence="7">
    <location>
        <begin position="94"/>
        <end position="114"/>
    </location>
</feature>